<feature type="compositionally biased region" description="Basic and acidic residues" evidence="5">
    <location>
        <begin position="249"/>
        <end position="258"/>
    </location>
</feature>
<dbReference type="EMBL" id="FTOL01000001">
    <property type="protein sequence ID" value="SIS56491.1"/>
    <property type="molecule type" value="Genomic_DNA"/>
</dbReference>
<dbReference type="Gene3D" id="1.10.530.10">
    <property type="match status" value="1"/>
</dbReference>
<evidence type="ECO:0000313" key="7">
    <source>
        <dbReference type="EMBL" id="SIS56491.1"/>
    </source>
</evidence>
<proteinExistence type="predicted"/>
<dbReference type="SUPFAM" id="SSF53955">
    <property type="entry name" value="Lysozyme-like"/>
    <property type="match status" value="1"/>
</dbReference>
<dbReference type="EC" id="3.5.1.28" evidence="2"/>
<accession>A0A1N7K4L7</accession>
<evidence type="ECO:0000259" key="6">
    <source>
        <dbReference type="SMART" id="SM00644"/>
    </source>
</evidence>
<name>A0A1N7K4L7_9FLAO</name>
<dbReference type="InterPro" id="IPR023346">
    <property type="entry name" value="Lysozyme-like_dom_sf"/>
</dbReference>
<gene>
    <name evidence="7" type="ORF">SAMN05421786_101237</name>
</gene>
<dbReference type="GO" id="GO:0071555">
    <property type="term" value="P:cell wall organization"/>
    <property type="evidence" value="ECO:0007669"/>
    <property type="project" value="UniProtKB-KW"/>
</dbReference>
<dbReference type="AlphaFoldDB" id="A0A1N7K4L7"/>
<sequence length="865" mass="97255">MSENKNLIIIGSDKPVIGTKEMYSVSSVNDWLDTLKPIKNPLQVPKTHWEVMVETKTGWRKGGSDKEGQTVPFTFGQKSLFHKGIKIIARQGADYAELIVHPQRAKEPKITRVELLDANYKPIPKGKKLSYQDTIIARAYCVEMFGMNIAFTLWEDDAQGEGHNPIINALNKINPVPVLSRVNEKGMAEGVFRLPFYTMAVLIANARTASGNKSEGPTHEYYVTADVVSKHIQKASSNVNVVNPTHNPEPPRKREWPKGHIPSPTKPKPKSEKLKPNPDSPKFPVTTGGKKNDDAQGKILSAEFVDNNGNRLHSSKVGTNVRIKIVAKEMRDKKVKVKIWEEDNVKWTHDLIFEKNCVLIGDNNYINNVQLTKQMFDKAKDGGTDSTRQDYFIEVIHHDTSVTSEVMPVSVDAEPTKVESGRSPAIIKEPKQEKKKEEKETDNCTCFCDRAINAKELKEMVIAMRKATFDEAGENFYKWNKDNLFTGGHEQFDDKSYEKFAEVLNKTFENYEITSCIRKIHFLGQCYHETGAFMKSVEGKRNQEYSYDPYRGRGFIHLTLQGNYQKFKDNSGYDVVKNPKLVSTNIEIAAMSSGWYWKYNDKGNINPFADKDSIFDTSRMVNKPNATKSSSINGYNQRVNAINALKTVFQYPQNCCNLNKKEKPKENKLCPNGLDDCICSITFDVKNGFIEHVRVMKNHVPVIEHGNFKDSKANVQKIILHRTAGGTTQACINAFKGGRKNKKGGIDYYGTHFVVGKDGVITQTANLSKITWHCAGWNSKSVGIEVVGFAVDKNGKPTLGLKGQNPVAGWENLTEEQAKSVACLVMALLSFYSLDKSKIDCHEHLAAKEVGEGQIVYNAIKDYLK</sequence>
<dbReference type="CDD" id="cd06583">
    <property type="entry name" value="PGRP"/>
    <property type="match status" value="1"/>
</dbReference>
<dbReference type="GO" id="GO:0004568">
    <property type="term" value="F:chitinase activity"/>
    <property type="evidence" value="ECO:0007669"/>
    <property type="project" value="InterPro"/>
</dbReference>
<dbReference type="InterPro" id="IPR036505">
    <property type="entry name" value="Amidase/PGRP_sf"/>
</dbReference>
<dbReference type="Proteomes" id="UP000186744">
    <property type="component" value="Unassembled WGS sequence"/>
</dbReference>
<protein>
    <recommendedName>
        <fullName evidence="2">N-acetylmuramoyl-L-alanine amidase</fullName>
        <ecNumber evidence="2">3.5.1.28</ecNumber>
    </recommendedName>
</protein>
<comment type="catalytic activity">
    <reaction evidence="1">
        <text>Hydrolyzes the link between N-acetylmuramoyl residues and L-amino acid residues in certain cell-wall glycopeptides.</text>
        <dbReference type="EC" id="3.5.1.28"/>
    </reaction>
</comment>
<organism evidence="7 8">
    <name type="scientific">Chryseobacterium ureilyticum</name>
    <dbReference type="NCBI Taxonomy" id="373668"/>
    <lineage>
        <taxon>Bacteria</taxon>
        <taxon>Pseudomonadati</taxon>
        <taxon>Bacteroidota</taxon>
        <taxon>Flavobacteriia</taxon>
        <taxon>Flavobacteriales</taxon>
        <taxon>Weeksellaceae</taxon>
        <taxon>Chryseobacterium group</taxon>
        <taxon>Chryseobacterium</taxon>
    </lineage>
</organism>
<dbReference type="InterPro" id="IPR051206">
    <property type="entry name" value="NAMLAA_amidase_2"/>
</dbReference>
<dbReference type="Pfam" id="PF00182">
    <property type="entry name" value="Glyco_hydro_19"/>
    <property type="match status" value="1"/>
</dbReference>
<dbReference type="InterPro" id="IPR000726">
    <property type="entry name" value="Glyco_hydro_19_cat"/>
</dbReference>
<dbReference type="InterPro" id="IPR002502">
    <property type="entry name" value="Amidase_domain"/>
</dbReference>
<dbReference type="GO" id="GO:0006032">
    <property type="term" value="P:chitin catabolic process"/>
    <property type="evidence" value="ECO:0007669"/>
    <property type="project" value="InterPro"/>
</dbReference>
<evidence type="ECO:0000256" key="2">
    <source>
        <dbReference type="ARBA" id="ARBA00011901"/>
    </source>
</evidence>
<dbReference type="PANTHER" id="PTHR30417:SF1">
    <property type="entry name" value="N-ACETYLMURAMOYL-L-ALANINE AMIDASE AMID"/>
    <property type="match status" value="1"/>
</dbReference>
<dbReference type="GO" id="GO:0016998">
    <property type="term" value="P:cell wall macromolecule catabolic process"/>
    <property type="evidence" value="ECO:0007669"/>
    <property type="project" value="InterPro"/>
</dbReference>
<dbReference type="GO" id="GO:0009254">
    <property type="term" value="P:peptidoglycan turnover"/>
    <property type="evidence" value="ECO:0007669"/>
    <property type="project" value="TreeGrafter"/>
</dbReference>
<evidence type="ECO:0000313" key="8">
    <source>
        <dbReference type="Proteomes" id="UP000186744"/>
    </source>
</evidence>
<evidence type="ECO:0000256" key="3">
    <source>
        <dbReference type="ARBA" id="ARBA00022801"/>
    </source>
</evidence>
<keyword evidence="3" id="KW-0378">Hydrolase</keyword>
<feature type="region of interest" description="Disordered" evidence="5">
    <location>
        <begin position="236"/>
        <end position="294"/>
    </location>
</feature>
<dbReference type="OrthoDB" id="1183903at2"/>
<feature type="domain" description="N-acetylmuramoyl-L-alanine amidase" evidence="6">
    <location>
        <begin position="703"/>
        <end position="853"/>
    </location>
</feature>
<dbReference type="Pfam" id="PF01510">
    <property type="entry name" value="Amidase_2"/>
    <property type="match status" value="1"/>
</dbReference>
<reference evidence="8" key="1">
    <citation type="submission" date="2017-01" db="EMBL/GenBank/DDBJ databases">
        <authorList>
            <person name="Varghese N."/>
            <person name="Submissions S."/>
        </authorList>
    </citation>
    <scope>NUCLEOTIDE SEQUENCE [LARGE SCALE GENOMIC DNA]</scope>
    <source>
        <strain evidence="8">DSM 18017</strain>
    </source>
</reference>
<evidence type="ECO:0000256" key="4">
    <source>
        <dbReference type="ARBA" id="ARBA00023316"/>
    </source>
</evidence>
<dbReference type="GO" id="GO:0009253">
    <property type="term" value="P:peptidoglycan catabolic process"/>
    <property type="evidence" value="ECO:0007669"/>
    <property type="project" value="InterPro"/>
</dbReference>
<dbReference type="SMART" id="SM00644">
    <property type="entry name" value="Ami_2"/>
    <property type="match status" value="1"/>
</dbReference>
<dbReference type="PANTHER" id="PTHR30417">
    <property type="entry name" value="N-ACETYLMURAMOYL-L-ALANINE AMIDASE AMID"/>
    <property type="match status" value="1"/>
</dbReference>
<evidence type="ECO:0000256" key="1">
    <source>
        <dbReference type="ARBA" id="ARBA00001561"/>
    </source>
</evidence>
<dbReference type="STRING" id="373668.SAMN05421786_101237"/>
<keyword evidence="4" id="KW-0961">Cell wall biogenesis/degradation</keyword>
<dbReference type="Gene3D" id="3.40.80.10">
    <property type="entry name" value="Peptidoglycan recognition protein-like"/>
    <property type="match status" value="1"/>
</dbReference>
<feature type="compositionally biased region" description="Polar residues" evidence="5">
    <location>
        <begin position="236"/>
        <end position="246"/>
    </location>
</feature>
<dbReference type="GO" id="GO:0008745">
    <property type="term" value="F:N-acetylmuramoyl-L-alanine amidase activity"/>
    <property type="evidence" value="ECO:0007669"/>
    <property type="project" value="UniProtKB-EC"/>
</dbReference>
<keyword evidence="8" id="KW-1185">Reference proteome</keyword>
<dbReference type="SUPFAM" id="SSF55846">
    <property type="entry name" value="N-acetylmuramoyl-L-alanine amidase-like"/>
    <property type="match status" value="1"/>
</dbReference>
<evidence type="ECO:0000256" key="5">
    <source>
        <dbReference type="SAM" id="MobiDB-lite"/>
    </source>
</evidence>
<dbReference type="RefSeq" id="WP_076549253.1">
    <property type="nucleotide sequence ID" value="NZ_FTOL01000001.1"/>
</dbReference>